<evidence type="ECO:0000256" key="1">
    <source>
        <dbReference type="SAM" id="MobiDB-lite"/>
    </source>
</evidence>
<proteinExistence type="predicted"/>
<dbReference type="PANTHER" id="PTHR24410">
    <property type="entry name" value="HL07962P-RELATED"/>
    <property type="match status" value="1"/>
</dbReference>
<dbReference type="InterPro" id="IPR011333">
    <property type="entry name" value="SKP1/BTB/POZ_sf"/>
</dbReference>
<protein>
    <recommendedName>
        <fullName evidence="2">BTB domain-containing protein</fullName>
    </recommendedName>
</protein>
<feature type="non-terminal residue" evidence="3">
    <location>
        <position position="306"/>
    </location>
</feature>
<evidence type="ECO:0000259" key="2">
    <source>
        <dbReference type="PROSITE" id="PS50097"/>
    </source>
</evidence>
<dbReference type="CDD" id="cd18186">
    <property type="entry name" value="BTB_POZ_ZBTB_KLHL-like"/>
    <property type="match status" value="1"/>
</dbReference>
<dbReference type="EMBL" id="JAMKOV010000015">
    <property type="protein sequence ID" value="KAI8036604.1"/>
    <property type="molecule type" value="Genomic_DNA"/>
</dbReference>
<gene>
    <name evidence="4" type="ORF">M5D96_006573</name>
    <name evidence="3" type="ORF">M5D96_010405</name>
</gene>
<feature type="region of interest" description="Disordered" evidence="1">
    <location>
        <begin position="187"/>
        <end position="257"/>
    </location>
</feature>
<dbReference type="AlphaFoldDB" id="A0A9Q0BM83"/>
<dbReference type="PANTHER" id="PTHR24410:SF23">
    <property type="entry name" value="BTB DOMAIN-CONTAINING PROTEIN-RELATED"/>
    <property type="match status" value="1"/>
</dbReference>
<evidence type="ECO:0000313" key="3">
    <source>
        <dbReference type="EMBL" id="KAI8036604.1"/>
    </source>
</evidence>
<dbReference type="InterPro" id="IPR051481">
    <property type="entry name" value="BTB-POZ/Galectin-3-binding"/>
</dbReference>
<accession>A0A9Q0BM83</accession>
<feature type="domain" description="BTB" evidence="2">
    <location>
        <begin position="5"/>
        <end position="65"/>
    </location>
</feature>
<dbReference type="InterPro" id="IPR000210">
    <property type="entry name" value="BTB/POZ_dom"/>
</dbReference>
<keyword evidence="5" id="KW-1185">Reference proteome</keyword>
<dbReference type="Gene3D" id="3.30.710.10">
    <property type="entry name" value="Potassium Channel Kv1.1, Chain A"/>
    <property type="match status" value="1"/>
</dbReference>
<sequence>NKKFCDCHILVQNQSFECHKVILASASDFFERMFLSEFKESKSGKFHLSEVKPETFAKFLQYLYTYNKKNLEESTNSICGSTWLVKSIIADCVAIFQARAPNMVIGDLVELFQHAHNIDHSGLINISVQHLRGRFGTTMNCYDVLVLTSDVFEKYVIMSEGYLPEVERFKMIETYVTVNGLISDETVEDVDDDSKEGGDSGVGDMEEAKTSSEDNEAEPSESDGMPGTSTAICERNDEKGSVGQMGSLRPNERNDGKMKNIRHKYIKTLLSYVKFNNMTKKDFYEVVGMSVLLSYKEKYESLFLTR</sequence>
<dbReference type="EMBL" id="JAMKOV010000004">
    <property type="protein sequence ID" value="KAI8040630.1"/>
    <property type="molecule type" value="Genomic_DNA"/>
</dbReference>
<evidence type="ECO:0000313" key="5">
    <source>
        <dbReference type="Proteomes" id="UP001059596"/>
    </source>
</evidence>
<comment type="caution">
    <text evidence="3">The sequence shown here is derived from an EMBL/GenBank/DDBJ whole genome shotgun (WGS) entry which is preliminary data.</text>
</comment>
<dbReference type="SUPFAM" id="SSF54695">
    <property type="entry name" value="POZ domain"/>
    <property type="match status" value="1"/>
</dbReference>
<dbReference type="Pfam" id="PF00651">
    <property type="entry name" value="BTB"/>
    <property type="match status" value="1"/>
</dbReference>
<dbReference type="SMART" id="SM00225">
    <property type="entry name" value="BTB"/>
    <property type="match status" value="1"/>
</dbReference>
<dbReference type="Proteomes" id="UP001059596">
    <property type="component" value="Unassembled WGS sequence"/>
</dbReference>
<dbReference type="PROSITE" id="PS50097">
    <property type="entry name" value="BTB"/>
    <property type="match status" value="1"/>
</dbReference>
<evidence type="ECO:0000313" key="4">
    <source>
        <dbReference type="EMBL" id="KAI8040630.1"/>
    </source>
</evidence>
<name>A0A9Q0BM83_9MUSC</name>
<reference evidence="3" key="1">
    <citation type="journal article" date="2023" name="Genome Biol. Evol.">
        <title>Long-read-based Genome Assembly of Drosophila gunungcola Reveals Fewer Chemosensory Genes in Flower-breeding Species.</title>
        <authorList>
            <person name="Negi A."/>
            <person name="Liao B.Y."/>
            <person name="Yeh S.D."/>
        </authorList>
    </citation>
    <scope>NUCLEOTIDE SEQUENCE</scope>
    <source>
        <strain evidence="3">Sukarami</strain>
    </source>
</reference>
<organism evidence="3 5">
    <name type="scientific">Drosophila gunungcola</name>
    <name type="common">fruit fly</name>
    <dbReference type="NCBI Taxonomy" id="103775"/>
    <lineage>
        <taxon>Eukaryota</taxon>
        <taxon>Metazoa</taxon>
        <taxon>Ecdysozoa</taxon>
        <taxon>Arthropoda</taxon>
        <taxon>Hexapoda</taxon>
        <taxon>Insecta</taxon>
        <taxon>Pterygota</taxon>
        <taxon>Neoptera</taxon>
        <taxon>Endopterygota</taxon>
        <taxon>Diptera</taxon>
        <taxon>Brachycera</taxon>
        <taxon>Muscomorpha</taxon>
        <taxon>Ephydroidea</taxon>
        <taxon>Drosophilidae</taxon>
        <taxon>Drosophila</taxon>
        <taxon>Sophophora</taxon>
    </lineage>
</organism>